<protein>
    <submittedName>
        <fullName evidence="1">Stage V sporulation protein AD</fullName>
    </submittedName>
</protein>
<dbReference type="NCBIfam" id="NF006160">
    <property type="entry name" value="PRK08304.1"/>
    <property type="match status" value="1"/>
</dbReference>
<reference evidence="1" key="1">
    <citation type="submission" date="2022-08" db="EMBL/GenBank/DDBJ databases">
        <title>Alicyclobacillus dauci DSM2870, complete genome.</title>
        <authorList>
            <person name="Wang Q."/>
            <person name="Cai R."/>
            <person name="Wang Z."/>
        </authorList>
    </citation>
    <scope>NUCLEOTIDE SEQUENCE</scope>
    <source>
        <strain evidence="1">DSM 28700</strain>
    </source>
</reference>
<accession>A0ABY6Z942</accession>
<dbReference type="NCBIfam" id="TIGR02845">
    <property type="entry name" value="spore_V_AD"/>
    <property type="match status" value="1"/>
</dbReference>
<sequence>MSKLGRQTWDFTTNGVYVQGIGTVAGQLEGEGPLGKDFDVRLQNDRIDGDTWEHSEQRLFGQAAQLALENANLTADQLDVVMGGDLNAQLMGFYLGLRPYLVPSLGVYSACATICQALALAGLMVHTGHAHRALVGTSSHTSTAERQFRYPTEYGAQKPPTAQRTVTGSGAAILSDTKSPIQITHATIGQVLDYGVTSPWEMGAAMAPAAADTLLAHMRDTGRSFGDYDCIATGDLGRVGHELLKELLKEKGVHETSNLTDCGMLVYDPSQSEVFSGGSGGACCTIVTFGHLFKKLLDGTWNRILVSATGALLSSVSSQQHDSIPSISHAIAFERKDGV</sequence>
<keyword evidence="2" id="KW-1185">Reference proteome</keyword>
<organism evidence="1 2">
    <name type="scientific">Alicyclobacillus dauci</name>
    <dbReference type="NCBI Taxonomy" id="1475485"/>
    <lineage>
        <taxon>Bacteria</taxon>
        <taxon>Bacillati</taxon>
        <taxon>Bacillota</taxon>
        <taxon>Bacilli</taxon>
        <taxon>Bacillales</taxon>
        <taxon>Alicyclobacillaceae</taxon>
        <taxon>Alicyclobacillus</taxon>
    </lineage>
</organism>
<dbReference type="PIRSF" id="PIRSF011570">
    <property type="entry name" value="SpoVAD"/>
    <property type="match status" value="1"/>
</dbReference>
<evidence type="ECO:0000313" key="1">
    <source>
        <dbReference type="EMBL" id="WAH39063.1"/>
    </source>
</evidence>
<dbReference type="InterPro" id="IPR016039">
    <property type="entry name" value="Thiolase-like"/>
</dbReference>
<dbReference type="Gene3D" id="3.40.47.40">
    <property type="entry name" value="Stage V sporulation protein AD"/>
    <property type="match status" value="1"/>
</dbReference>
<evidence type="ECO:0000313" key="2">
    <source>
        <dbReference type="Proteomes" id="UP001164803"/>
    </source>
</evidence>
<dbReference type="RefSeq" id="WP_268046714.1">
    <property type="nucleotide sequence ID" value="NZ_CP104064.1"/>
</dbReference>
<dbReference type="Pfam" id="PF07451">
    <property type="entry name" value="SpoVAD"/>
    <property type="match status" value="1"/>
</dbReference>
<dbReference type="InterPro" id="IPR010894">
    <property type="entry name" value="SpoVAD"/>
</dbReference>
<dbReference type="InterPro" id="IPR038369">
    <property type="entry name" value="SpoVAD_sf"/>
</dbReference>
<gene>
    <name evidence="1" type="primary">spoVAD</name>
    <name evidence="1" type="ORF">NZD86_11580</name>
</gene>
<dbReference type="SUPFAM" id="SSF53901">
    <property type="entry name" value="Thiolase-like"/>
    <property type="match status" value="1"/>
</dbReference>
<dbReference type="EMBL" id="CP104064">
    <property type="protein sequence ID" value="WAH39063.1"/>
    <property type="molecule type" value="Genomic_DNA"/>
</dbReference>
<name>A0ABY6Z942_9BACL</name>
<proteinExistence type="predicted"/>
<dbReference type="Proteomes" id="UP001164803">
    <property type="component" value="Chromosome"/>
</dbReference>